<evidence type="ECO:0000256" key="7">
    <source>
        <dbReference type="ARBA" id="ARBA00022605"/>
    </source>
</evidence>
<dbReference type="SUPFAM" id="SSF51735">
    <property type="entry name" value="NAD(P)-binding Rossmann-fold domains"/>
    <property type="match status" value="1"/>
</dbReference>
<evidence type="ECO:0000256" key="10">
    <source>
        <dbReference type="ARBA" id="ARBA00023002"/>
    </source>
</evidence>
<dbReference type="Gene3D" id="3.30.70.260">
    <property type="match status" value="1"/>
</dbReference>
<comment type="similarity">
    <text evidence="4 14">Belongs to the homoserine dehydrogenase family.</text>
</comment>
<dbReference type="InterPro" id="IPR016204">
    <property type="entry name" value="HDH"/>
</dbReference>
<evidence type="ECO:0000256" key="3">
    <source>
        <dbReference type="ARBA" id="ARBA00005062"/>
    </source>
</evidence>
<dbReference type="Gene3D" id="3.30.360.10">
    <property type="entry name" value="Dihydrodipicolinate Reductase, domain 2"/>
    <property type="match status" value="1"/>
</dbReference>
<evidence type="ECO:0000256" key="11">
    <source>
        <dbReference type="ARBA" id="ARBA00023167"/>
    </source>
</evidence>
<dbReference type="InterPro" id="IPR001342">
    <property type="entry name" value="HDH_cat"/>
</dbReference>
<dbReference type="Pfam" id="PF00742">
    <property type="entry name" value="Homoserine_dh"/>
    <property type="match status" value="1"/>
</dbReference>
<evidence type="ECO:0000313" key="17">
    <source>
        <dbReference type="Proteomes" id="UP001623600"/>
    </source>
</evidence>
<keyword evidence="9 13" id="KW-0521">NADP</keyword>
<organism evidence="16 17">
    <name type="scientific">Candidatus Clostridium helianthi</name>
    <dbReference type="NCBI Taxonomy" id="3381660"/>
    <lineage>
        <taxon>Bacteria</taxon>
        <taxon>Bacillati</taxon>
        <taxon>Bacillota</taxon>
        <taxon>Clostridia</taxon>
        <taxon>Eubacteriales</taxon>
        <taxon>Clostridiaceae</taxon>
        <taxon>Clostridium</taxon>
    </lineage>
</organism>
<dbReference type="PANTHER" id="PTHR43331:SF1">
    <property type="entry name" value="HOMOSERINE DEHYDROGENASE"/>
    <property type="match status" value="1"/>
</dbReference>
<dbReference type="PROSITE" id="PS01042">
    <property type="entry name" value="HOMOSER_DHGENASE"/>
    <property type="match status" value="1"/>
</dbReference>
<dbReference type="SUPFAM" id="SSF55347">
    <property type="entry name" value="Glyceraldehyde-3-phosphate dehydrogenase-like, C-terminal domain"/>
    <property type="match status" value="1"/>
</dbReference>
<evidence type="ECO:0000256" key="2">
    <source>
        <dbReference type="ARBA" id="ARBA00005056"/>
    </source>
</evidence>
<sequence length="431" mass="47588">MKKVKIALLGLGNVGRGVWMILNSNKEEIMKRCGYEVEVAKVLVRDKNKPRGIEISDELVTTDFNEILEDSSIKIVVEVMGGMEPAREYMLRCMENKKHIVTANKMLLATGGDELFEKADENGIMFSYEASVAGGIPIIKGIDESLTANKIETLYGIVNGTTNYILSKMELEGADFDDVLKEAQEKGYAEADPTSDIEGYDAQYKLAILASLAFGSKIDVKNVYREGITKIGAVDMKYAKEFKMGIKLLAIAKETNGKVELRVHPTMIPKKHPLSNVYDSYNAVFIRGNAVGDLMFYGRGAGDLPTGSAVVSDIVSIVRNNVETENPNPVVKNNLWEREILDMGSVESKFYIRATVLDESGVLGEITAILGKHNVSIRSVIQKGDEEDGQVTIVLVTHRTSEAQIDSAVEEITSLKSVYKIDNIIRIEDFK</sequence>
<dbReference type="Pfam" id="PF03447">
    <property type="entry name" value="NAD_binding_3"/>
    <property type="match status" value="1"/>
</dbReference>
<evidence type="ECO:0000256" key="13">
    <source>
        <dbReference type="RuleBase" id="RU000579"/>
    </source>
</evidence>
<evidence type="ECO:0000256" key="9">
    <source>
        <dbReference type="ARBA" id="ARBA00022857"/>
    </source>
</evidence>
<dbReference type="InterPro" id="IPR045865">
    <property type="entry name" value="ACT-like_dom_sf"/>
</dbReference>
<dbReference type="SUPFAM" id="SSF55021">
    <property type="entry name" value="ACT-like"/>
    <property type="match status" value="1"/>
</dbReference>
<protein>
    <recommendedName>
        <fullName evidence="6 13">Homoserine dehydrogenase</fullName>
        <ecNumber evidence="5 13">1.1.1.3</ecNumber>
    </recommendedName>
</protein>
<dbReference type="NCBIfam" id="NF004976">
    <property type="entry name" value="PRK06349.1"/>
    <property type="match status" value="1"/>
</dbReference>
<dbReference type="Proteomes" id="UP001623600">
    <property type="component" value="Unassembled WGS sequence"/>
</dbReference>
<dbReference type="PANTHER" id="PTHR43331">
    <property type="entry name" value="HOMOSERINE DEHYDROGENASE"/>
    <property type="match status" value="1"/>
</dbReference>
<dbReference type="GO" id="GO:0004412">
    <property type="term" value="F:homoserine dehydrogenase activity"/>
    <property type="evidence" value="ECO:0007669"/>
    <property type="project" value="UniProtKB-EC"/>
</dbReference>
<dbReference type="Gene3D" id="3.40.50.720">
    <property type="entry name" value="NAD(P)-binding Rossmann-like Domain"/>
    <property type="match status" value="1"/>
</dbReference>
<evidence type="ECO:0000313" key="16">
    <source>
        <dbReference type="EMBL" id="MFL0168431.1"/>
    </source>
</evidence>
<dbReference type="RefSeq" id="WP_406762795.1">
    <property type="nucleotide sequence ID" value="NZ_JBJIAB010000055.1"/>
</dbReference>
<evidence type="ECO:0000256" key="5">
    <source>
        <dbReference type="ARBA" id="ARBA00013213"/>
    </source>
</evidence>
<keyword evidence="17" id="KW-1185">Reference proteome</keyword>
<comment type="cofactor">
    <cofactor evidence="1">
        <name>a metal cation</name>
        <dbReference type="ChEBI" id="CHEBI:25213"/>
    </cofactor>
</comment>
<comment type="catalytic activity">
    <reaction evidence="12">
        <text>L-homoserine + NADP(+) = L-aspartate 4-semialdehyde + NADPH + H(+)</text>
        <dbReference type="Rhea" id="RHEA:15761"/>
        <dbReference type="ChEBI" id="CHEBI:15378"/>
        <dbReference type="ChEBI" id="CHEBI:57476"/>
        <dbReference type="ChEBI" id="CHEBI:57783"/>
        <dbReference type="ChEBI" id="CHEBI:58349"/>
        <dbReference type="ChEBI" id="CHEBI:537519"/>
        <dbReference type="EC" id="1.1.1.3"/>
    </reaction>
    <physiologicalReaction direction="right-to-left" evidence="12">
        <dbReference type="Rhea" id="RHEA:15763"/>
    </physiologicalReaction>
</comment>
<keyword evidence="11 13" id="KW-0486">Methionine biosynthesis</keyword>
<gene>
    <name evidence="16" type="ORF">ACJDTP_25530</name>
</gene>
<dbReference type="InterPro" id="IPR005106">
    <property type="entry name" value="Asp/hSer_DH_NAD-bd"/>
</dbReference>
<evidence type="ECO:0000256" key="8">
    <source>
        <dbReference type="ARBA" id="ARBA00022697"/>
    </source>
</evidence>
<reference evidence="16 17" key="1">
    <citation type="submission" date="2024-11" db="EMBL/GenBank/DDBJ databases">
        <authorList>
            <person name="Heng Y.C."/>
            <person name="Lim A.C.H."/>
            <person name="Lee J.K.Y."/>
            <person name="Kittelmann S."/>
        </authorList>
    </citation>
    <scope>NUCLEOTIDE SEQUENCE [LARGE SCALE GENOMIC DNA]</scope>
    <source>
        <strain evidence="16 17">WILCCON 0112</strain>
    </source>
</reference>
<keyword evidence="8 13" id="KW-0791">Threonine biosynthesis</keyword>
<dbReference type="InterPro" id="IPR019811">
    <property type="entry name" value="HDH_CS"/>
</dbReference>
<comment type="pathway">
    <text evidence="3 13">Amino-acid biosynthesis; L-methionine biosynthesis via de novo pathway; L-homoserine from L-aspartate: step 3/3.</text>
</comment>
<proteinExistence type="inferred from homology"/>
<dbReference type="InterPro" id="IPR036291">
    <property type="entry name" value="NAD(P)-bd_dom_sf"/>
</dbReference>
<dbReference type="Pfam" id="PF01842">
    <property type="entry name" value="ACT"/>
    <property type="match status" value="1"/>
</dbReference>
<feature type="domain" description="ACT" evidence="15">
    <location>
        <begin position="351"/>
        <end position="426"/>
    </location>
</feature>
<dbReference type="InterPro" id="IPR002912">
    <property type="entry name" value="ACT_dom"/>
</dbReference>
<dbReference type="CDD" id="cd04881">
    <property type="entry name" value="ACT_HSDH-Hom"/>
    <property type="match status" value="1"/>
</dbReference>
<evidence type="ECO:0000256" key="6">
    <source>
        <dbReference type="ARBA" id="ARBA00013376"/>
    </source>
</evidence>
<evidence type="ECO:0000259" key="15">
    <source>
        <dbReference type="PROSITE" id="PS51671"/>
    </source>
</evidence>
<comment type="caution">
    <text evidence="16">The sequence shown here is derived from an EMBL/GenBank/DDBJ whole genome shotgun (WGS) entry which is preliminary data.</text>
</comment>
<evidence type="ECO:0000256" key="14">
    <source>
        <dbReference type="RuleBase" id="RU004171"/>
    </source>
</evidence>
<evidence type="ECO:0000256" key="12">
    <source>
        <dbReference type="ARBA" id="ARBA00048841"/>
    </source>
</evidence>
<comment type="pathway">
    <text evidence="2 13">Amino-acid biosynthesis; L-threonine biosynthesis; L-threonine from L-aspartate: step 3/5.</text>
</comment>
<evidence type="ECO:0000256" key="4">
    <source>
        <dbReference type="ARBA" id="ARBA00006753"/>
    </source>
</evidence>
<dbReference type="PIRSF" id="PIRSF000098">
    <property type="entry name" value="Homoser_dehydrog"/>
    <property type="match status" value="1"/>
</dbReference>
<evidence type="ECO:0000256" key="1">
    <source>
        <dbReference type="ARBA" id="ARBA00001920"/>
    </source>
</evidence>
<dbReference type="PROSITE" id="PS51671">
    <property type="entry name" value="ACT"/>
    <property type="match status" value="1"/>
</dbReference>
<dbReference type="EC" id="1.1.1.3" evidence="5 13"/>
<name>A0ABW8SCX1_9CLOT</name>
<accession>A0ABW8SCX1</accession>
<keyword evidence="7 13" id="KW-0028">Amino-acid biosynthesis</keyword>
<dbReference type="EMBL" id="JBJIAB010000055">
    <property type="protein sequence ID" value="MFL0168431.1"/>
    <property type="molecule type" value="Genomic_DNA"/>
</dbReference>
<keyword evidence="10 13" id="KW-0560">Oxidoreductase</keyword>